<dbReference type="RefSeq" id="WP_021248917.1">
    <property type="nucleotide sequence ID" value="NZ_ATJV01000048.1"/>
</dbReference>
<feature type="transmembrane region" description="Helical" evidence="6">
    <location>
        <begin position="83"/>
        <end position="103"/>
    </location>
</feature>
<feature type="transmembrane region" description="Helical" evidence="6">
    <location>
        <begin position="287"/>
        <end position="307"/>
    </location>
</feature>
<accession>S9ZNC6</accession>
<dbReference type="OrthoDB" id="5291895at2"/>
<feature type="transmembrane region" description="Helical" evidence="6">
    <location>
        <begin position="9"/>
        <end position="27"/>
    </location>
</feature>
<evidence type="ECO:0000256" key="2">
    <source>
        <dbReference type="ARBA" id="ARBA00022475"/>
    </source>
</evidence>
<proteinExistence type="predicted"/>
<feature type="transmembrane region" description="Helical" evidence="6">
    <location>
        <begin position="168"/>
        <end position="187"/>
    </location>
</feature>
<feature type="transmembrane region" description="Helical" evidence="6">
    <location>
        <begin position="252"/>
        <end position="275"/>
    </location>
</feature>
<dbReference type="InterPro" id="IPR036259">
    <property type="entry name" value="MFS_trans_sf"/>
</dbReference>
<dbReference type="eggNOG" id="COG2271">
    <property type="taxonomic scope" value="Bacteria"/>
</dbReference>
<reference evidence="8 9" key="1">
    <citation type="submission" date="2013-06" db="EMBL/GenBank/DDBJ databases">
        <title>Draft genome sequence of Thauera terpenica.</title>
        <authorList>
            <person name="Liu B."/>
            <person name="Frostegard A.H."/>
            <person name="Shapleigh J.P."/>
        </authorList>
    </citation>
    <scope>NUCLEOTIDE SEQUENCE [LARGE SCALE GENOMIC DNA]</scope>
    <source>
        <strain evidence="8 9">58Eu</strain>
    </source>
</reference>
<dbReference type="InterPro" id="IPR011701">
    <property type="entry name" value="MFS"/>
</dbReference>
<protein>
    <recommendedName>
        <fullName evidence="7">Major facilitator superfamily (MFS) profile domain-containing protein</fullName>
    </recommendedName>
</protein>
<name>S9ZNC6_9RHOO</name>
<keyword evidence="5 6" id="KW-0472">Membrane</keyword>
<dbReference type="InterPro" id="IPR020846">
    <property type="entry name" value="MFS_dom"/>
</dbReference>
<keyword evidence="3 6" id="KW-0812">Transmembrane</keyword>
<evidence type="ECO:0000256" key="1">
    <source>
        <dbReference type="ARBA" id="ARBA00004651"/>
    </source>
</evidence>
<evidence type="ECO:0000256" key="3">
    <source>
        <dbReference type="ARBA" id="ARBA00022692"/>
    </source>
</evidence>
<evidence type="ECO:0000259" key="7">
    <source>
        <dbReference type="PROSITE" id="PS50850"/>
    </source>
</evidence>
<dbReference type="STRING" id="1348657.M622_02560"/>
<organism evidence="8 9">
    <name type="scientific">Thauera terpenica 58Eu</name>
    <dbReference type="NCBI Taxonomy" id="1348657"/>
    <lineage>
        <taxon>Bacteria</taxon>
        <taxon>Pseudomonadati</taxon>
        <taxon>Pseudomonadota</taxon>
        <taxon>Betaproteobacteria</taxon>
        <taxon>Rhodocyclales</taxon>
        <taxon>Zoogloeaceae</taxon>
        <taxon>Thauera</taxon>
    </lineage>
</organism>
<dbReference type="PATRIC" id="fig|1348657.5.peg.1491"/>
<dbReference type="Pfam" id="PF07690">
    <property type="entry name" value="MFS_1"/>
    <property type="match status" value="1"/>
</dbReference>
<dbReference type="InterPro" id="IPR050189">
    <property type="entry name" value="MFS_Efflux_Transporters"/>
</dbReference>
<feature type="domain" description="Major facilitator superfamily (MFS) profile" evidence="7">
    <location>
        <begin position="13"/>
        <end position="402"/>
    </location>
</feature>
<evidence type="ECO:0000313" key="9">
    <source>
        <dbReference type="Proteomes" id="UP000015455"/>
    </source>
</evidence>
<evidence type="ECO:0000256" key="5">
    <source>
        <dbReference type="ARBA" id="ARBA00023136"/>
    </source>
</evidence>
<evidence type="ECO:0000313" key="8">
    <source>
        <dbReference type="EMBL" id="EPZ16076.1"/>
    </source>
</evidence>
<keyword evidence="9" id="KW-1185">Reference proteome</keyword>
<evidence type="ECO:0000256" key="6">
    <source>
        <dbReference type="SAM" id="Phobius"/>
    </source>
</evidence>
<dbReference type="EMBL" id="ATJV01000048">
    <property type="protein sequence ID" value="EPZ16076.1"/>
    <property type="molecule type" value="Genomic_DNA"/>
</dbReference>
<dbReference type="Gene3D" id="1.20.1250.20">
    <property type="entry name" value="MFS general substrate transporter like domains"/>
    <property type="match status" value="1"/>
</dbReference>
<dbReference type="GO" id="GO:0005886">
    <property type="term" value="C:plasma membrane"/>
    <property type="evidence" value="ECO:0007669"/>
    <property type="project" value="UniProtKB-SubCell"/>
</dbReference>
<dbReference type="SUPFAM" id="SSF103473">
    <property type="entry name" value="MFS general substrate transporter"/>
    <property type="match status" value="1"/>
</dbReference>
<feature type="transmembrane region" description="Helical" evidence="6">
    <location>
        <begin position="47"/>
        <end position="71"/>
    </location>
</feature>
<feature type="transmembrane region" description="Helical" evidence="6">
    <location>
        <begin position="109"/>
        <end position="129"/>
    </location>
</feature>
<dbReference type="AlphaFoldDB" id="S9ZNC6"/>
<dbReference type="GO" id="GO:0022857">
    <property type="term" value="F:transmembrane transporter activity"/>
    <property type="evidence" value="ECO:0007669"/>
    <property type="project" value="InterPro"/>
</dbReference>
<dbReference type="PANTHER" id="PTHR43124:SF3">
    <property type="entry name" value="CHLORAMPHENICOL EFFLUX PUMP RV0191"/>
    <property type="match status" value="1"/>
</dbReference>
<feature type="transmembrane region" description="Helical" evidence="6">
    <location>
        <begin position="136"/>
        <end position="156"/>
    </location>
</feature>
<dbReference type="PANTHER" id="PTHR43124">
    <property type="entry name" value="PURINE EFFLUX PUMP PBUE"/>
    <property type="match status" value="1"/>
</dbReference>
<gene>
    <name evidence="8" type="ORF">M622_02560</name>
</gene>
<feature type="transmembrane region" description="Helical" evidence="6">
    <location>
        <begin position="208"/>
        <end position="232"/>
    </location>
</feature>
<comment type="subcellular location">
    <subcellularLocation>
        <location evidence="1">Cell membrane</location>
        <topology evidence="1">Multi-pass membrane protein</topology>
    </subcellularLocation>
</comment>
<feature type="transmembrane region" description="Helical" evidence="6">
    <location>
        <begin position="377"/>
        <end position="398"/>
    </location>
</feature>
<sequence length="420" mass="45098">MSRDAPPGAWVRIFLPFALGYYLSYLLRTVNAVISPALTDELGLSAAQLGLLTSMYFLAFGLAQIPVGIALDRYGPRRVESALLLVTALGSVLFALGDSMASLGLARALIGMGVSACLMGALKGLALWYPPERQSSMTGFIMASGAMGALTASAPLELMMPLVGWRGVFWGIAVVAVLAAYTLVRSLPREERAGGQADLGAVLRSVGAIFVAPAFLRFAGSSLFFVGGFMALQSLWAVPWLMEVEGLDLAATARILLLLNFGMLIGQLSIGVFGVRLVRRGVEPLRMLHFGYAGLLLVQAAIVFGVGPVVVKWFLLGALSAVNSQAYLASASQFPREMFGRVSTSINLMAFAGAFVVQWGIGLVLDLLRANEWTMPAALRFAFAVLLVLQFISFLPLLPRHWLGRWRRRVRAQSPGADQE</sequence>
<feature type="transmembrane region" description="Helical" evidence="6">
    <location>
        <begin position="346"/>
        <end position="365"/>
    </location>
</feature>
<comment type="caution">
    <text evidence="8">The sequence shown here is derived from an EMBL/GenBank/DDBJ whole genome shotgun (WGS) entry which is preliminary data.</text>
</comment>
<keyword evidence="2" id="KW-1003">Cell membrane</keyword>
<dbReference type="Proteomes" id="UP000015455">
    <property type="component" value="Unassembled WGS sequence"/>
</dbReference>
<dbReference type="PROSITE" id="PS50850">
    <property type="entry name" value="MFS"/>
    <property type="match status" value="1"/>
</dbReference>
<keyword evidence="4 6" id="KW-1133">Transmembrane helix</keyword>
<evidence type="ECO:0000256" key="4">
    <source>
        <dbReference type="ARBA" id="ARBA00022989"/>
    </source>
</evidence>